<dbReference type="PANTHER" id="PTHR42743:SF2">
    <property type="entry name" value="AMINODEOXYCHORISMATE LYASE"/>
    <property type="match status" value="1"/>
</dbReference>
<keyword evidence="5" id="KW-0289">Folate biosynthesis</keyword>
<sequence length="285" mass="31290">MSHSYVEIFQQPKQPNQQKISTSDRALAYGDGLFTTAKIAEGKVLKLSAHIERLLNGVQRLAIDVELSGLEQRLAELAKDYPLAVLKVLISAGEGGRGYSRLGCTKGKVIISIHEFPIHYNTWHQQGINLGLAKTMLGVNPLLAGIKHLNRLEQVLVRQELDKREEDDLLVSNCLGHIIEASAGNVFWLTKQQASLAASGEKSTWLTPNLSMSGVDGLARQYLIHQLNKSDKYSVEIVEQKELAMSDVNSMLVCNSVLGIAPVNKFAGSALSLAPVHQLQKEFTL</sequence>
<evidence type="ECO:0000256" key="1">
    <source>
        <dbReference type="ARBA" id="ARBA00001933"/>
    </source>
</evidence>
<dbReference type="InterPro" id="IPR043131">
    <property type="entry name" value="BCAT-like_N"/>
</dbReference>
<keyword evidence="12" id="KW-1185">Reference proteome</keyword>
<dbReference type="SUPFAM" id="SSF56752">
    <property type="entry name" value="D-aminoacid aminotransferase-like PLP-dependent enzymes"/>
    <property type="match status" value="1"/>
</dbReference>
<comment type="subunit">
    <text evidence="3">Homodimer.</text>
</comment>
<evidence type="ECO:0000313" key="12">
    <source>
        <dbReference type="Proteomes" id="UP000256899"/>
    </source>
</evidence>
<evidence type="ECO:0000256" key="2">
    <source>
        <dbReference type="ARBA" id="ARBA00009320"/>
    </source>
</evidence>
<dbReference type="InterPro" id="IPR001544">
    <property type="entry name" value="Aminotrans_IV"/>
</dbReference>
<gene>
    <name evidence="11" type="primary">pabC</name>
    <name evidence="11" type="ORF">DXX94_02860</name>
</gene>
<comment type="catalytic activity">
    <reaction evidence="9">
        <text>4-amino-4-deoxychorismate = 4-aminobenzoate + pyruvate + H(+)</text>
        <dbReference type="Rhea" id="RHEA:16201"/>
        <dbReference type="ChEBI" id="CHEBI:15361"/>
        <dbReference type="ChEBI" id="CHEBI:15378"/>
        <dbReference type="ChEBI" id="CHEBI:17836"/>
        <dbReference type="ChEBI" id="CHEBI:58406"/>
        <dbReference type="EC" id="4.1.3.38"/>
    </reaction>
</comment>
<name>A0A3E0U113_9GAMM</name>
<dbReference type="GO" id="GO:0008153">
    <property type="term" value="P:4-aminobenzoate biosynthetic process"/>
    <property type="evidence" value="ECO:0007669"/>
    <property type="project" value="UniProtKB-UniRule"/>
</dbReference>
<evidence type="ECO:0000256" key="8">
    <source>
        <dbReference type="ARBA" id="ARBA00035676"/>
    </source>
</evidence>
<dbReference type="EMBL" id="QUOT01000001">
    <property type="protein sequence ID" value="REL29732.1"/>
    <property type="molecule type" value="Genomic_DNA"/>
</dbReference>
<dbReference type="GO" id="GO:0008696">
    <property type="term" value="F:4-amino-4-deoxychorismate lyase activity"/>
    <property type="evidence" value="ECO:0007669"/>
    <property type="project" value="UniProtKB-UniRule"/>
</dbReference>
<dbReference type="NCBIfam" id="TIGR03461">
    <property type="entry name" value="pabC_Proteo"/>
    <property type="match status" value="1"/>
</dbReference>
<dbReference type="Gene3D" id="3.30.470.10">
    <property type="match status" value="1"/>
</dbReference>
<dbReference type="GO" id="GO:0005829">
    <property type="term" value="C:cytosol"/>
    <property type="evidence" value="ECO:0007669"/>
    <property type="project" value="TreeGrafter"/>
</dbReference>
<evidence type="ECO:0000256" key="5">
    <source>
        <dbReference type="ARBA" id="ARBA00022909"/>
    </source>
</evidence>
<comment type="similarity">
    <text evidence="2">Belongs to the class-IV pyridoxal-phosphate-dependent aminotransferase family.</text>
</comment>
<dbReference type="Proteomes" id="UP000256899">
    <property type="component" value="Unassembled WGS sequence"/>
</dbReference>
<dbReference type="EC" id="4.1.3.38" evidence="8 10"/>
<proteinExistence type="inferred from homology"/>
<evidence type="ECO:0000256" key="9">
    <source>
        <dbReference type="ARBA" id="ARBA00049529"/>
    </source>
</evidence>
<keyword evidence="4" id="KW-0663">Pyridoxal phosphate</keyword>
<evidence type="ECO:0000256" key="3">
    <source>
        <dbReference type="ARBA" id="ARBA00011738"/>
    </source>
</evidence>
<reference evidence="12" key="1">
    <citation type="submission" date="2018-08" db="EMBL/GenBank/DDBJ databases">
        <title>Thalassotalea euphylliae genome.</title>
        <authorList>
            <person name="Summers S."/>
            <person name="Rice S.A."/>
            <person name="Freckelton M.L."/>
            <person name="Nedved B.T."/>
            <person name="Hadfield M.G."/>
        </authorList>
    </citation>
    <scope>NUCLEOTIDE SEQUENCE [LARGE SCALE GENOMIC DNA]</scope>
    <source>
        <strain evidence="12">H3</strain>
    </source>
</reference>
<keyword evidence="6 11" id="KW-0456">Lyase</keyword>
<evidence type="ECO:0000256" key="10">
    <source>
        <dbReference type="NCBIfam" id="TIGR03461"/>
    </source>
</evidence>
<accession>A0A3E0U113</accession>
<evidence type="ECO:0000256" key="6">
    <source>
        <dbReference type="ARBA" id="ARBA00023239"/>
    </source>
</evidence>
<evidence type="ECO:0000313" key="11">
    <source>
        <dbReference type="EMBL" id="REL29732.1"/>
    </source>
</evidence>
<dbReference type="AlphaFoldDB" id="A0A3E0U113"/>
<comment type="cofactor">
    <cofactor evidence="1">
        <name>pyridoxal 5'-phosphate</name>
        <dbReference type="ChEBI" id="CHEBI:597326"/>
    </cofactor>
</comment>
<dbReference type="GO" id="GO:0046656">
    <property type="term" value="P:folic acid biosynthetic process"/>
    <property type="evidence" value="ECO:0007669"/>
    <property type="project" value="UniProtKB-KW"/>
</dbReference>
<dbReference type="InterPro" id="IPR043132">
    <property type="entry name" value="BCAT-like_C"/>
</dbReference>
<protein>
    <recommendedName>
        <fullName evidence="8 10">Aminodeoxychorismate lyase</fullName>
        <ecNumber evidence="8 10">4.1.3.38</ecNumber>
    </recommendedName>
</protein>
<organism evidence="11 12">
    <name type="scientific">Thalassotalea euphylliae</name>
    <dbReference type="NCBI Taxonomy" id="1655234"/>
    <lineage>
        <taxon>Bacteria</taxon>
        <taxon>Pseudomonadati</taxon>
        <taxon>Pseudomonadota</taxon>
        <taxon>Gammaproteobacteria</taxon>
        <taxon>Alteromonadales</taxon>
        <taxon>Colwelliaceae</taxon>
        <taxon>Thalassotalea</taxon>
    </lineage>
</organism>
<dbReference type="InterPro" id="IPR017824">
    <property type="entry name" value="Aminodeoxychorismate_lyase_IV"/>
</dbReference>
<dbReference type="Pfam" id="PF01063">
    <property type="entry name" value="Aminotran_4"/>
    <property type="match status" value="1"/>
</dbReference>
<evidence type="ECO:0000256" key="7">
    <source>
        <dbReference type="ARBA" id="ARBA00035633"/>
    </source>
</evidence>
<dbReference type="RefSeq" id="WP_116013731.1">
    <property type="nucleotide sequence ID" value="NZ_QUOT01000001.1"/>
</dbReference>
<dbReference type="InterPro" id="IPR050571">
    <property type="entry name" value="Class-IV_PLP-Dep_Aminotrnsfr"/>
</dbReference>
<comment type="pathway">
    <text evidence="7">Cofactor biosynthesis; tetrahydrofolate biosynthesis; 4-aminobenzoate from chorismate: step 2/2.</text>
</comment>
<dbReference type="PANTHER" id="PTHR42743">
    <property type="entry name" value="AMINO-ACID AMINOTRANSFERASE"/>
    <property type="match status" value="1"/>
</dbReference>
<dbReference type="Gene3D" id="3.20.10.10">
    <property type="entry name" value="D-amino Acid Aminotransferase, subunit A, domain 2"/>
    <property type="match status" value="1"/>
</dbReference>
<evidence type="ECO:0000256" key="4">
    <source>
        <dbReference type="ARBA" id="ARBA00022898"/>
    </source>
</evidence>
<dbReference type="InterPro" id="IPR036038">
    <property type="entry name" value="Aminotransferase-like"/>
</dbReference>
<comment type="caution">
    <text evidence="11">The sequence shown here is derived from an EMBL/GenBank/DDBJ whole genome shotgun (WGS) entry which is preliminary data.</text>
</comment>
<dbReference type="GO" id="GO:0030170">
    <property type="term" value="F:pyridoxal phosphate binding"/>
    <property type="evidence" value="ECO:0007669"/>
    <property type="project" value="InterPro"/>
</dbReference>